<protein>
    <recommendedName>
        <fullName evidence="4">Spore-associated protein A</fullName>
    </recommendedName>
</protein>
<accession>A0ABT6VY69</accession>
<evidence type="ECO:0008006" key="4">
    <source>
        <dbReference type="Google" id="ProtNLM"/>
    </source>
</evidence>
<proteinExistence type="predicted"/>
<dbReference type="RefSeq" id="WP_271324698.1">
    <property type="nucleotide sequence ID" value="NZ_JAAGKO020000014.1"/>
</dbReference>
<name>A0ABT6VY69_9ACTN</name>
<sequence>MRTSVFSVLRGGAVVTAVLASAGLALPQAAGAATPASAPAAATAVAAAPVVHHLAATAPKVVAPATSYGCAGSQIDTYNVKLSSGAVWGVVHLYYDAATRDNCAVNVKTTAGGYGTSTWTTVDLSSSSSGQHSDDGYYTEYAGPVSVYAPSECVAITASVGSGTSVAKLNTGNVHCG</sequence>
<dbReference type="Proteomes" id="UP001156398">
    <property type="component" value="Unassembled WGS sequence"/>
</dbReference>
<gene>
    <name evidence="2" type="ORF">POF43_012020</name>
</gene>
<evidence type="ECO:0000256" key="1">
    <source>
        <dbReference type="SAM" id="SignalP"/>
    </source>
</evidence>
<feature type="signal peptide" evidence="1">
    <location>
        <begin position="1"/>
        <end position="32"/>
    </location>
</feature>
<feature type="chain" id="PRO_5046705173" description="Spore-associated protein A" evidence="1">
    <location>
        <begin position="33"/>
        <end position="177"/>
    </location>
</feature>
<keyword evidence="3" id="KW-1185">Reference proteome</keyword>
<keyword evidence="1" id="KW-0732">Signal</keyword>
<comment type="caution">
    <text evidence="2">The sequence shown here is derived from an EMBL/GenBank/DDBJ whole genome shotgun (WGS) entry which is preliminary data.</text>
</comment>
<reference evidence="2 3" key="1">
    <citation type="submission" date="2023-05" db="EMBL/GenBank/DDBJ databases">
        <title>Streptantibioticus silvisoli sp. nov., acidotolerant actinomycetes 1 from pine litter.</title>
        <authorList>
            <person name="Swiecimska M."/>
            <person name="Golinska P."/>
            <person name="Sangal V."/>
            <person name="Wachnowicz B."/>
            <person name="Goodfellow M."/>
        </authorList>
    </citation>
    <scope>NUCLEOTIDE SEQUENCE [LARGE SCALE GENOMIC DNA]</scope>
    <source>
        <strain evidence="2 3">SL54</strain>
    </source>
</reference>
<organism evidence="2 3">
    <name type="scientific">Streptantibioticus silvisoli</name>
    <dbReference type="NCBI Taxonomy" id="2705255"/>
    <lineage>
        <taxon>Bacteria</taxon>
        <taxon>Bacillati</taxon>
        <taxon>Actinomycetota</taxon>
        <taxon>Actinomycetes</taxon>
        <taxon>Kitasatosporales</taxon>
        <taxon>Streptomycetaceae</taxon>
        <taxon>Streptantibioticus</taxon>
    </lineage>
</organism>
<dbReference type="EMBL" id="JAAGKO020000014">
    <property type="protein sequence ID" value="MDI5963428.1"/>
    <property type="molecule type" value="Genomic_DNA"/>
</dbReference>
<evidence type="ECO:0000313" key="2">
    <source>
        <dbReference type="EMBL" id="MDI5963428.1"/>
    </source>
</evidence>
<evidence type="ECO:0000313" key="3">
    <source>
        <dbReference type="Proteomes" id="UP001156398"/>
    </source>
</evidence>